<sequence length="506" mass="60065">MIGVEENLKQKRESFRFQIRKQNLSKEFEKKRIIEVNRSESNNFNSKNDQILDQIREITERSMDLESVQQCICLILKHQNTKDILKKTSFLKDIIINQFCQRQFNEYTLVDYLRYFDCQLLFDEVAYLYIKQHEKQFMLTISSILATKNYQNLAILELIINILQSLIIDDMSTVKYYLTQGGYDFLVQFQKIVEYDEFQVLRTNLIEFYYHVIRFYRNENVQENELNILNNFYFSALNLKSPNEYSNLLFLYLKSGKMQLKLLEMENYDISKIEQLPSYLANLIKLSFLKNEKDLECSKYYIVKILGHLFRSFQQLHNPIDILINMGLIEVLMRLINESSCIKTQGLLILKDVLDSVIEIDELMNLISLKCQFEQQQTTIIQWLIDSVKYQEQNHIQIILDAIDIILQRATIDYKMDLINQGLLQKLMDLIQMDIDVQIQIQIIIVLETIISEGADIPAEFLQLLLQSPICKTLESVSKKTKNKSLFMQIDQFFTIFENNFMNLFT</sequence>
<evidence type="ECO:0000313" key="2">
    <source>
        <dbReference type="Proteomes" id="UP000683925"/>
    </source>
</evidence>
<dbReference type="OMA" id="QKIVEYD"/>
<gene>
    <name evidence="1" type="ORF">POCTA_138.1.T0770190</name>
</gene>
<comment type="caution">
    <text evidence="1">The sequence shown here is derived from an EMBL/GenBank/DDBJ whole genome shotgun (WGS) entry which is preliminary data.</text>
</comment>
<protein>
    <submittedName>
        <fullName evidence="1">Uncharacterized protein</fullName>
    </submittedName>
</protein>
<keyword evidence="2" id="KW-1185">Reference proteome</keyword>
<dbReference type="OrthoDB" id="300501at2759"/>
<dbReference type="EMBL" id="CAJJDP010000076">
    <property type="protein sequence ID" value="CAD8181727.1"/>
    <property type="molecule type" value="Genomic_DNA"/>
</dbReference>
<reference evidence="1" key="1">
    <citation type="submission" date="2021-01" db="EMBL/GenBank/DDBJ databases">
        <authorList>
            <consortium name="Genoscope - CEA"/>
            <person name="William W."/>
        </authorList>
    </citation>
    <scope>NUCLEOTIDE SEQUENCE</scope>
</reference>
<organism evidence="1 2">
    <name type="scientific">Paramecium octaurelia</name>
    <dbReference type="NCBI Taxonomy" id="43137"/>
    <lineage>
        <taxon>Eukaryota</taxon>
        <taxon>Sar</taxon>
        <taxon>Alveolata</taxon>
        <taxon>Ciliophora</taxon>
        <taxon>Intramacronucleata</taxon>
        <taxon>Oligohymenophorea</taxon>
        <taxon>Peniculida</taxon>
        <taxon>Parameciidae</taxon>
        <taxon>Paramecium</taxon>
    </lineage>
</organism>
<dbReference type="AlphaFoldDB" id="A0A8S1VYL2"/>
<name>A0A8S1VYL2_PAROT</name>
<proteinExistence type="predicted"/>
<dbReference type="Proteomes" id="UP000683925">
    <property type="component" value="Unassembled WGS sequence"/>
</dbReference>
<accession>A0A8S1VYL2</accession>
<evidence type="ECO:0000313" key="1">
    <source>
        <dbReference type="EMBL" id="CAD8181727.1"/>
    </source>
</evidence>